<sequence length="136" mass="14973">MHCPYYSLDCLGHPLIHRSWGRYGDISLLRRTNSGKEAHILVCKKCGLIADHPRKMAGGLKYGNAKAEGYESHVESGSLVDYATRQGWLLVTCSQRGQFVGGLYQSASGMNRNQLLAGAHEIMREELGSSPTCSLF</sequence>
<keyword evidence="2" id="KW-1185">Reference proteome</keyword>
<evidence type="ECO:0000313" key="1">
    <source>
        <dbReference type="EMBL" id="KAK7323609.1"/>
    </source>
</evidence>
<dbReference type="AlphaFoldDB" id="A0AAN9KU53"/>
<organism evidence="1 2">
    <name type="scientific">Canavalia gladiata</name>
    <name type="common">Sword bean</name>
    <name type="synonym">Dolichos gladiatus</name>
    <dbReference type="NCBI Taxonomy" id="3824"/>
    <lineage>
        <taxon>Eukaryota</taxon>
        <taxon>Viridiplantae</taxon>
        <taxon>Streptophyta</taxon>
        <taxon>Embryophyta</taxon>
        <taxon>Tracheophyta</taxon>
        <taxon>Spermatophyta</taxon>
        <taxon>Magnoliopsida</taxon>
        <taxon>eudicotyledons</taxon>
        <taxon>Gunneridae</taxon>
        <taxon>Pentapetalae</taxon>
        <taxon>rosids</taxon>
        <taxon>fabids</taxon>
        <taxon>Fabales</taxon>
        <taxon>Fabaceae</taxon>
        <taxon>Papilionoideae</taxon>
        <taxon>50 kb inversion clade</taxon>
        <taxon>NPAAA clade</taxon>
        <taxon>indigoferoid/millettioid clade</taxon>
        <taxon>Phaseoleae</taxon>
        <taxon>Canavalia</taxon>
    </lineage>
</organism>
<proteinExistence type="predicted"/>
<dbReference type="Proteomes" id="UP001367508">
    <property type="component" value="Unassembled WGS sequence"/>
</dbReference>
<gene>
    <name evidence="1" type="ORF">VNO77_27088</name>
</gene>
<reference evidence="1 2" key="1">
    <citation type="submission" date="2024-01" db="EMBL/GenBank/DDBJ databases">
        <title>The genomes of 5 underutilized Papilionoideae crops provide insights into root nodulation and disease resistanc.</title>
        <authorList>
            <person name="Jiang F."/>
        </authorList>
    </citation>
    <scope>NUCLEOTIDE SEQUENCE [LARGE SCALE GENOMIC DNA]</scope>
    <source>
        <strain evidence="1">LVBAO_FW01</strain>
        <tissue evidence="1">Leaves</tissue>
    </source>
</reference>
<comment type="caution">
    <text evidence="1">The sequence shown here is derived from an EMBL/GenBank/DDBJ whole genome shotgun (WGS) entry which is preliminary data.</text>
</comment>
<evidence type="ECO:0000313" key="2">
    <source>
        <dbReference type="Proteomes" id="UP001367508"/>
    </source>
</evidence>
<dbReference type="EMBL" id="JAYMYQ010000006">
    <property type="protein sequence ID" value="KAK7323609.1"/>
    <property type="molecule type" value="Genomic_DNA"/>
</dbReference>
<name>A0AAN9KU53_CANGL</name>
<accession>A0AAN9KU53</accession>
<protein>
    <submittedName>
        <fullName evidence="1">Uncharacterized protein</fullName>
    </submittedName>
</protein>